<keyword evidence="6 11" id="KW-0547">Nucleotide-binding</keyword>
<dbReference type="AlphaFoldDB" id="A0A2G5V1K8"/>
<evidence type="ECO:0000256" key="9">
    <source>
        <dbReference type="ARBA" id="ARBA00047899"/>
    </source>
</evidence>
<reference evidence="15" key="1">
    <citation type="submission" date="2017-10" db="EMBL/GenBank/DDBJ databases">
        <title>Rapid genome shrinkage in a self-fertile nematode reveals novel sperm competition proteins.</title>
        <authorList>
            <person name="Yin D."/>
            <person name="Schwarz E.M."/>
            <person name="Thomas C.G."/>
            <person name="Felde R.L."/>
            <person name="Korf I.F."/>
            <person name="Cutter A.D."/>
            <person name="Schartner C.M."/>
            <person name="Ralston E.J."/>
            <person name="Meyer B.J."/>
            <person name="Haag E.S."/>
        </authorList>
    </citation>
    <scope>NUCLEOTIDE SEQUENCE [LARGE SCALE GENOMIC DNA]</scope>
    <source>
        <strain evidence="15">JU1422</strain>
    </source>
</reference>
<dbReference type="InterPro" id="IPR011009">
    <property type="entry name" value="Kinase-like_dom_sf"/>
</dbReference>
<keyword evidence="7" id="KW-0418">Kinase</keyword>
<evidence type="ECO:0000313" key="15">
    <source>
        <dbReference type="Proteomes" id="UP000230233"/>
    </source>
</evidence>
<dbReference type="PANTHER" id="PTHR24347">
    <property type="entry name" value="SERINE/THREONINE-PROTEIN KINASE"/>
    <property type="match status" value="1"/>
</dbReference>
<dbReference type="CDD" id="cd14089">
    <property type="entry name" value="STKc_MAPKAPK"/>
    <property type="match status" value="1"/>
</dbReference>
<dbReference type="STRING" id="1611254.A0A2G5V1K8"/>
<sequence>MMFEYEEDEDPMEQQKQEELQHHSSDYSGSPQENPFRFSYDTGKRAASMFVTPSSEDLIAYGTKHLLDSPTAVQRSLVLNATTLLNIDCDLSSDEELSPTTQRKICFCASQNPIETQEQGLRQAKSTLTVSFPCHQHQITEDYTISAEIIGIGESGKVMACYKKNSGEKFALKVLRDSQKARREVELHWLTNAHENVVSILDIYENTFDNVKCLLMVVEFLEGGDLLSQFESQGSIPYSEKKVGEIIRQIGNAVMYLHDMNIAHRDIKLENILCSGTGDNCIYKLGDYGFAKRPERNVLMESPCCTPFYAPPEVLGRERYDKSCDMWSLGVAMYILLCGYPPFYSMKGVALSPGMRSRIANAYYAFPPEEWDCVSKDTKDDIRCLLRTNPQDRLTIHELMATPLVTGEPIIPGKHITTAIAIPGADDSECEGGVFEGFIPEVEDIPEVPEITEITDTVGEILPVPKSVRFLRDGVKAPRLHSIQEEVGRAMEIMRMGHDQVYVKNPTSSCNNLFARRRAIHLSIPRVHC</sequence>
<comment type="catalytic activity">
    <reaction evidence="10">
        <text>L-seryl-[protein] + ATP = O-phospho-L-seryl-[protein] + ADP + H(+)</text>
        <dbReference type="Rhea" id="RHEA:17989"/>
        <dbReference type="Rhea" id="RHEA-COMP:9863"/>
        <dbReference type="Rhea" id="RHEA-COMP:11604"/>
        <dbReference type="ChEBI" id="CHEBI:15378"/>
        <dbReference type="ChEBI" id="CHEBI:29999"/>
        <dbReference type="ChEBI" id="CHEBI:30616"/>
        <dbReference type="ChEBI" id="CHEBI:83421"/>
        <dbReference type="ChEBI" id="CHEBI:456216"/>
        <dbReference type="EC" id="2.7.11.1"/>
    </reaction>
</comment>
<dbReference type="InterPro" id="IPR027442">
    <property type="entry name" value="MAPKAPK_C"/>
</dbReference>
<evidence type="ECO:0000313" key="14">
    <source>
        <dbReference type="EMBL" id="PIC45637.1"/>
    </source>
</evidence>
<organism evidence="14 15">
    <name type="scientific">Caenorhabditis nigoni</name>
    <dbReference type="NCBI Taxonomy" id="1611254"/>
    <lineage>
        <taxon>Eukaryota</taxon>
        <taxon>Metazoa</taxon>
        <taxon>Ecdysozoa</taxon>
        <taxon>Nematoda</taxon>
        <taxon>Chromadorea</taxon>
        <taxon>Rhabditida</taxon>
        <taxon>Rhabditina</taxon>
        <taxon>Rhabditomorpha</taxon>
        <taxon>Rhabditoidea</taxon>
        <taxon>Rhabditidae</taxon>
        <taxon>Peloderinae</taxon>
        <taxon>Caenorhabditis</taxon>
    </lineage>
</organism>
<dbReference type="Gene3D" id="4.10.1170.10">
    <property type="entry name" value="MAP kinase activated protein kinase 2"/>
    <property type="match status" value="1"/>
</dbReference>
<feature type="binding site" evidence="11">
    <location>
        <position position="173"/>
    </location>
    <ligand>
        <name>ATP</name>
        <dbReference type="ChEBI" id="CHEBI:30616"/>
    </ligand>
</feature>
<dbReference type="SUPFAM" id="SSF56112">
    <property type="entry name" value="Protein kinase-like (PK-like)"/>
    <property type="match status" value="1"/>
</dbReference>
<comment type="caution">
    <text evidence="14">The sequence shown here is derived from an EMBL/GenBank/DDBJ whole genome shotgun (WGS) entry which is preliminary data.</text>
</comment>
<protein>
    <recommendedName>
        <fullName evidence="2">non-specific serine/threonine protein kinase</fullName>
        <ecNumber evidence="2">2.7.11.1</ecNumber>
    </recommendedName>
</protein>
<dbReference type="OrthoDB" id="40902at2759"/>
<dbReference type="Proteomes" id="UP000230233">
    <property type="component" value="Chromosome II"/>
</dbReference>
<evidence type="ECO:0000256" key="4">
    <source>
        <dbReference type="ARBA" id="ARBA00022553"/>
    </source>
</evidence>
<dbReference type="SMART" id="SM00220">
    <property type="entry name" value="S_TKc"/>
    <property type="match status" value="1"/>
</dbReference>
<proteinExistence type="inferred from homology"/>
<dbReference type="InterPro" id="IPR000719">
    <property type="entry name" value="Prot_kinase_dom"/>
</dbReference>
<evidence type="ECO:0000256" key="6">
    <source>
        <dbReference type="ARBA" id="ARBA00022741"/>
    </source>
</evidence>
<comment type="catalytic activity">
    <reaction evidence="9">
        <text>L-threonyl-[protein] + ATP = O-phospho-L-threonyl-[protein] + ADP + H(+)</text>
        <dbReference type="Rhea" id="RHEA:46608"/>
        <dbReference type="Rhea" id="RHEA-COMP:11060"/>
        <dbReference type="Rhea" id="RHEA-COMP:11605"/>
        <dbReference type="ChEBI" id="CHEBI:15378"/>
        <dbReference type="ChEBI" id="CHEBI:30013"/>
        <dbReference type="ChEBI" id="CHEBI:30616"/>
        <dbReference type="ChEBI" id="CHEBI:61977"/>
        <dbReference type="ChEBI" id="CHEBI:456216"/>
        <dbReference type="EC" id="2.7.11.1"/>
    </reaction>
</comment>
<dbReference type="PROSITE" id="PS00108">
    <property type="entry name" value="PROTEIN_KINASE_ST"/>
    <property type="match status" value="1"/>
</dbReference>
<evidence type="ECO:0000256" key="3">
    <source>
        <dbReference type="ARBA" id="ARBA00022527"/>
    </source>
</evidence>
<keyword evidence="8 11" id="KW-0067">ATP-binding</keyword>
<evidence type="ECO:0000259" key="13">
    <source>
        <dbReference type="PROSITE" id="PS50011"/>
    </source>
</evidence>
<dbReference type="GO" id="GO:0019901">
    <property type="term" value="F:protein kinase binding"/>
    <property type="evidence" value="ECO:0007669"/>
    <property type="project" value="UniProtKB-ARBA"/>
</dbReference>
<dbReference type="EMBL" id="PDUG01000002">
    <property type="protein sequence ID" value="PIC45637.1"/>
    <property type="molecule type" value="Genomic_DNA"/>
</dbReference>
<evidence type="ECO:0000256" key="7">
    <source>
        <dbReference type="ARBA" id="ARBA00022777"/>
    </source>
</evidence>
<feature type="region of interest" description="Disordered" evidence="12">
    <location>
        <begin position="1"/>
        <end position="35"/>
    </location>
</feature>
<evidence type="ECO:0000256" key="10">
    <source>
        <dbReference type="ARBA" id="ARBA00048679"/>
    </source>
</evidence>
<evidence type="ECO:0000256" key="1">
    <source>
        <dbReference type="ARBA" id="ARBA00006692"/>
    </source>
</evidence>
<evidence type="ECO:0000256" key="12">
    <source>
        <dbReference type="SAM" id="MobiDB-lite"/>
    </source>
</evidence>
<evidence type="ECO:0000256" key="8">
    <source>
        <dbReference type="ARBA" id="ARBA00022840"/>
    </source>
</evidence>
<dbReference type="Gene3D" id="1.10.510.10">
    <property type="entry name" value="Transferase(Phosphotransferase) domain 1"/>
    <property type="match status" value="1"/>
</dbReference>
<dbReference type="Pfam" id="PF00069">
    <property type="entry name" value="Pkinase"/>
    <property type="match status" value="1"/>
</dbReference>
<dbReference type="FunFam" id="3.30.200.20:FF:000156">
    <property type="entry name" value="MAP kinase-activated protein kinase 3"/>
    <property type="match status" value="1"/>
</dbReference>
<keyword evidence="4" id="KW-0597">Phosphoprotein</keyword>
<dbReference type="InterPro" id="IPR017441">
    <property type="entry name" value="Protein_kinase_ATP_BS"/>
</dbReference>
<dbReference type="Gene3D" id="3.30.200.20">
    <property type="entry name" value="Phosphorylase Kinase, domain 1"/>
    <property type="match status" value="1"/>
</dbReference>
<keyword evidence="5" id="KW-0808">Transferase</keyword>
<dbReference type="InterPro" id="IPR008271">
    <property type="entry name" value="Ser/Thr_kinase_AS"/>
</dbReference>
<evidence type="ECO:0000256" key="2">
    <source>
        <dbReference type="ARBA" id="ARBA00012513"/>
    </source>
</evidence>
<dbReference type="PROSITE" id="PS00107">
    <property type="entry name" value="PROTEIN_KINASE_ATP"/>
    <property type="match status" value="1"/>
</dbReference>
<feature type="compositionally biased region" description="Acidic residues" evidence="12">
    <location>
        <begin position="1"/>
        <end position="12"/>
    </location>
</feature>
<keyword evidence="15" id="KW-1185">Reference proteome</keyword>
<dbReference type="GO" id="GO:0035095">
    <property type="term" value="P:behavioral response to nicotine"/>
    <property type="evidence" value="ECO:0007669"/>
    <property type="project" value="UniProtKB-ARBA"/>
</dbReference>
<evidence type="ECO:0000256" key="5">
    <source>
        <dbReference type="ARBA" id="ARBA00022679"/>
    </source>
</evidence>
<comment type="similarity">
    <text evidence="1">Belongs to the protein kinase superfamily. CAMK Ser/Thr protein kinase family.</text>
</comment>
<gene>
    <name evidence="14" type="primary">Cni-mak-1</name>
    <name evidence="14" type="synonym">Cnig_chr_II.g5596</name>
    <name evidence="14" type="ORF">B9Z55_005596</name>
</gene>
<accession>A0A2G5V1K8</accession>
<dbReference type="GO" id="GO:0005524">
    <property type="term" value="F:ATP binding"/>
    <property type="evidence" value="ECO:0007669"/>
    <property type="project" value="UniProtKB-UniRule"/>
</dbReference>
<name>A0A2G5V1K8_9PELO</name>
<keyword evidence="3" id="KW-0723">Serine/threonine-protein kinase</keyword>
<dbReference type="PROSITE" id="PS50011">
    <property type="entry name" value="PROTEIN_KINASE_DOM"/>
    <property type="match status" value="1"/>
</dbReference>
<evidence type="ECO:0000256" key="11">
    <source>
        <dbReference type="PROSITE-ProRule" id="PRU10141"/>
    </source>
</evidence>
<dbReference type="FunFam" id="1.10.510.10:FF:001523">
    <property type="entry name" value="MAP kinase-activated protein kinase mak-1"/>
    <property type="match status" value="1"/>
</dbReference>
<feature type="compositionally biased region" description="Basic and acidic residues" evidence="12">
    <location>
        <begin position="13"/>
        <end position="25"/>
    </location>
</feature>
<dbReference type="EC" id="2.7.11.1" evidence="2"/>
<dbReference type="GO" id="GO:0004674">
    <property type="term" value="F:protein serine/threonine kinase activity"/>
    <property type="evidence" value="ECO:0007669"/>
    <property type="project" value="UniProtKB-KW"/>
</dbReference>
<feature type="domain" description="Protein kinase" evidence="13">
    <location>
        <begin position="144"/>
        <end position="405"/>
    </location>
</feature>